<proteinExistence type="predicted"/>
<protein>
    <submittedName>
        <fullName evidence="1">Uncharacterized protein</fullName>
    </submittedName>
</protein>
<gene>
    <name evidence="1" type="ORF">NCTC10211_00339</name>
</gene>
<accession>A0A379Y166</accession>
<dbReference type="Proteomes" id="UP000254765">
    <property type="component" value="Unassembled WGS sequence"/>
</dbReference>
<dbReference type="InterPro" id="IPR025293">
    <property type="entry name" value="YfiR/HmsC-like"/>
</dbReference>
<sequence length="203" mass="22065">MVNKTAIAMRCAKSPEPGFLDARLNIGRLLLIVLLVLLTLSEPAHAAADPYQKRTHAVTTVVVGIISYARWSREPNPIRLCVTAPTQYAEGLFDPILLSAPRPIKAERVPFDSPTLSTGCDVIYLGNITAAPETKFHAAHFRQLPFSASARTIANAPGQRIFACQIDGDQASFQGPTWTLWRAAACAFTPTCCSWHAKQAPPL</sequence>
<name>A0A379Y166_SERMA</name>
<evidence type="ECO:0000313" key="1">
    <source>
        <dbReference type="EMBL" id="SUI39413.1"/>
    </source>
</evidence>
<evidence type="ECO:0000313" key="2">
    <source>
        <dbReference type="Proteomes" id="UP000254765"/>
    </source>
</evidence>
<reference evidence="1 2" key="1">
    <citation type="submission" date="2018-06" db="EMBL/GenBank/DDBJ databases">
        <authorList>
            <consortium name="Pathogen Informatics"/>
            <person name="Doyle S."/>
        </authorList>
    </citation>
    <scope>NUCLEOTIDE SEQUENCE [LARGE SCALE GENOMIC DNA]</scope>
    <source>
        <strain evidence="1 2">NCTC10211</strain>
    </source>
</reference>
<dbReference type="EMBL" id="UGYK01000002">
    <property type="protein sequence ID" value="SUI39413.1"/>
    <property type="molecule type" value="Genomic_DNA"/>
</dbReference>
<dbReference type="Pfam" id="PF13689">
    <property type="entry name" value="DUF4154"/>
    <property type="match status" value="1"/>
</dbReference>
<dbReference type="AlphaFoldDB" id="A0A379Y166"/>
<organism evidence="1 2">
    <name type="scientific">Serratia marcescens</name>
    <dbReference type="NCBI Taxonomy" id="615"/>
    <lineage>
        <taxon>Bacteria</taxon>
        <taxon>Pseudomonadati</taxon>
        <taxon>Pseudomonadota</taxon>
        <taxon>Gammaproteobacteria</taxon>
        <taxon>Enterobacterales</taxon>
        <taxon>Yersiniaceae</taxon>
        <taxon>Serratia</taxon>
    </lineage>
</organism>